<evidence type="ECO:0000259" key="1">
    <source>
        <dbReference type="PROSITE" id="PS51186"/>
    </source>
</evidence>
<dbReference type="EMBL" id="JACRSN010000005">
    <property type="protein sequence ID" value="MBC8533225.1"/>
    <property type="molecule type" value="Genomic_DNA"/>
</dbReference>
<dbReference type="AlphaFoldDB" id="A0A926HRX3"/>
<dbReference type="InterPro" id="IPR042573">
    <property type="entry name" value="GNAT_acetyltra_N"/>
</dbReference>
<dbReference type="InterPro" id="IPR016181">
    <property type="entry name" value="Acyl_CoA_acyltransferase"/>
</dbReference>
<organism evidence="2 3">
    <name type="scientific">Yeguia hominis</name>
    <dbReference type="NCBI Taxonomy" id="2763662"/>
    <lineage>
        <taxon>Bacteria</taxon>
        <taxon>Bacillati</taxon>
        <taxon>Bacillota</taxon>
        <taxon>Clostridia</taxon>
        <taxon>Eubacteriales</taxon>
        <taxon>Yeguiaceae</taxon>
        <taxon>Yeguia</taxon>
    </lineage>
</organism>
<dbReference type="Proteomes" id="UP000651482">
    <property type="component" value="Unassembled WGS sequence"/>
</dbReference>
<protein>
    <submittedName>
        <fullName evidence="2">GNAT family N-acetyltransferase</fullName>
    </submittedName>
</protein>
<dbReference type="InterPro" id="IPR027365">
    <property type="entry name" value="GNAT_acetyltra_YdfB-like"/>
</dbReference>
<sequence length="262" mass="29868">MIKLSQPQMAAHLFKDWEETMIWSCLQGVMGKIYADDSVCPRCAMALLGDFGFLAGRPDEELLRFWKQQNPGAFCIFVPQNENWEIKIRQVFSDAATRVTRYAIRKEPNGFDRRVLEKFSEALPSGYVLQNIEKPLFDQCRQNPWSRDLVSQYADYEAFERLGLGIVAVKDGRIVSGASAYSRYREGIEIEVDTAPAYRRKGLACACSAKLIVTCLDRGLYPSWDAQNRSSVALAEKLGYHRRDPYFAYEVRNFAADGLESD</sequence>
<feature type="domain" description="N-acetyltransferase" evidence="1">
    <location>
        <begin position="117"/>
        <end position="262"/>
    </location>
</feature>
<dbReference type="PROSITE" id="PS51186">
    <property type="entry name" value="GNAT"/>
    <property type="match status" value="1"/>
</dbReference>
<dbReference type="InterPro" id="IPR000182">
    <property type="entry name" value="GNAT_dom"/>
</dbReference>
<dbReference type="Gene3D" id="3.40.630.30">
    <property type="match status" value="1"/>
</dbReference>
<dbReference type="SUPFAM" id="SSF55729">
    <property type="entry name" value="Acyl-CoA N-acyltransferases (Nat)"/>
    <property type="match status" value="1"/>
</dbReference>
<proteinExistence type="predicted"/>
<dbReference type="PANTHER" id="PTHR31143:SF2">
    <property type="entry name" value="FR47-LIKE DOMAIN-CONTAINING PROTEIN-RELATED"/>
    <property type="match status" value="1"/>
</dbReference>
<name>A0A926HRX3_9FIRM</name>
<gene>
    <name evidence="2" type="ORF">IAG03_04255</name>
</gene>
<dbReference type="RefSeq" id="WP_249318576.1">
    <property type="nucleotide sequence ID" value="NZ_JACRSN010000005.1"/>
</dbReference>
<comment type="caution">
    <text evidence="2">The sequence shown here is derived from an EMBL/GenBank/DDBJ whole genome shotgun (WGS) entry which is preliminary data.</text>
</comment>
<keyword evidence="3" id="KW-1185">Reference proteome</keyword>
<dbReference type="Gene3D" id="3.40.630.110">
    <property type="entry name" value="GNAT acetyltransferase-like"/>
    <property type="match status" value="1"/>
</dbReference>
<reference evidence="2" key="1">
    <citation type="submission" date="2020-08" db="EMBL/GenBank/DDBJ databases">
        <title>Genome public.</title>
        <authorList>
            <person name="Liu C."/>
            <person name="Sun Q."/>
        </authorList>
    </citation>
    <scope>NUCLEOTIDE SEQUENCE</scope>
    <source>
        <strain evidence="2">NSJ-40</strain>
    </source>
</reference>
<evidence type="ECO:0000313" key="3">
    <source>
        <dbReference type="Proteomes" id="UP000651482"/>
    </source>
</evidence>
<dbReference type="Pfam" id="PF12746">
    <property type="entry name" value="GNAT_acetyltran"/>
    <property type="match status" value="1"/>
</dbReference>
<dbReference type="PANTHER" id="PTHR31143">
    <property type="match status" value="1"/>
</dbReference>
<evidence type="ECO:0000313" key="2">
    <source>
        <dbReference type="EMBL" id="MBC8533225.1"/>
    </source>
</evidence>
<dbReference type="GO" id="GO:0016747">
    <property type="term" value="F:acyltransferase activity, transferring groups other than amino-acyl groups"/>
    <property type="evidence" value="ECO:0007669"/>
    <property type="project" value="InterPro"/>
</dbReference>
<accession>A0A926HRX3</accession>